<name>A0AAW2Z2B5_9EUKA</name>
<dbReference type="AlphaFoldDB" id="A0AAW2Z2B5"/>
<accession>A0AAW2Z2B5</accession>
<evidence type="ECO:0000256" key="1">
    <source>
        <dbReference type="SAM" id="MobiDB-lite"/>
    </source>
</evidence>
<feature type="compositionally biased region" description="Polar residues" evidence="1">
    <location>
        <begin position="238"/>
        <end position="254"/>
    </location>
</feature>
<proteinExistence type="predicted"/>
<evidence type="ECO:0000313" key="4">
    <source>
        <dbReference type="Proteomes" id="UP001431209"/>
    </source>
</evidence>
<gene>
    <name evidence="3" type="ORF">AKO1_014560</name>
</gene>
<organism evidence="3 4">
    <name type="scientific">Acrasis kona</name>
    <dbReference type="NCBI Taxonomy" id="1008807"/>
    <lineage>
        <taxon>Eukaryota</taxon>
        <taxon>Discoba</taxon>
        <taxon>Heterolobosea</taxon>
        <taxon>Tetramitia</taxon>
        <taxon>Eutetramitia</taxon>
        <taxon>Acrasidae</taxon>
        <taxon>Acrasis</taxon>
    </lineage>
</organism>
<keyword evidence="4" id="KW-1185">Reference proteome</keyword>
<sequence length="254" mass="27254">MCFKPILNVAGNQFYMAFNLPTLPTGLSLQLYLTPGNSSAQKISTSINFLTKQTVTLTSDTTATSDSNIQASTNYILTMSVSKDTMAVASQIVSMKNKVLAQNAVQVNNYNLIYSLRRDAYLLCFGLQGSTSRNIKVTRSAAVQLMYYGASSNSLIGNSTSIISNPSTTLPTHDGTPSGALLGAVLGSVFGFLLLCAVVFIIVYEVILCRSRSKNNKSTDPESPSSQYSQVPSPTGIELQSNHTGEVQHNAINQ</sequence>
<reference evidence="3 4" key="1">
    <citation type="submission" date="2024-03" db="EMBL/GenBank/DDBJ databases">
        <title>The Acrasis kona genome and developmental transcriptomes reveal deep origins of eukaryotic multicellular pathways.</title>
        <authorList>
            <person name="Sheikh S."/>
            <person name="Fu C.-J."/>
            <person name="Brown M.W."/>
            <person name="Baldauf S.L."/>
        </authorList>
    </citation>
    <scope>NUCLEOTIDE SEQUENCE [LARGE SCALE GENOMIC DNA]</scope>
    <source>
        <strain evidence="3 4">ATCC MYA-3509</strain>
    </source>
</reference>
<dbReference type="Proteomes" id="UP001431209">
    <property type="component" value="Unassembled WGS sequence"/>
</dbReference>
<dbReference type="EMBL" id="JAOPGA020000966">
    <property type="protein sequence ID" value="KAL0483505.1"/>
    <property type="molecule type" value="Genomic_DNA"/>
</dbReference>
<keyword evidence="2" id="KW-0812">Transmembrane</keyword>
<feature type="compositionally biased region" description="Low complexity" evidence="1">
    <location>
        <begin position="221"/>
        <end position="234"/>
    </location>
</feature>
<keyword evidence="2" id="KW-1133">Transmembrane helix</keyword>
<protein>
    <submittedName>
        <fullName evidence="3">Uncharacterized protein</fullName>
    </submittedName>
</protein>
<evidence type="ECO:0000313" key="3">
    <source>
        <dbReference type="EMBL" id="KAL0483505.1"/>
    </source>
</evidence>
<keyword evidence="2" id="KW-0472">Membrane</keyword>
<feature type="region of interest" description="Disordered" evidence="1">
    <location>
        <begin position="214"/>
        <end position="254"/>
    </location>
</feature>
<comment type="caution">
    <text evidence="3">The sequence shown here is derived from an EMBL/GenBank/DDBJ whole genome shotgun (WGS) entry which is preliminary data.</text>
</comment>
<evidence type="ECO:0000256" key="2">
    <source>
        <dbReference type="SAM" id="Phobius"/>
    </source>
</evidence>
<feature type="transmembrane region" description="Helical" evidence="2">
    <location>
        <begin position="180"/>
        <end position="207"/>
    </location>
</feature>